<keyword evidence="3" id="KW-0597">Phosphoprotein</keyword>
<keyword evidence="11" id="KW-0472">Membrane</keyword>
<dbReference type="Pfam" id="PF17203">
    <property type="entry name" value="sCache_3_2"/>
    <property type="match status" value="1"/>
</dbReference>
<dbReference type="Pfam" id="PF13188">
    <property type="entry name" value="PAS_8"/>
    <property type="match status" value="1"/>
</dbReference>
<reference evidence="12" key="1">
    <citation type="submission" date="2019-04" db="EMBL/GenBank/DDBJ databases">
        <authorList>
            <consortium name="Pathogen Informatics"/>
        </authorList>
    </citation>
    <scope>NUCLEOTIDE SEQUENCE</scope>
    <source>
        <strain evidence="12">GPSC79</strain>
    </source>
</reference>
<keyword evidence="8" id="KW-0067">ATP-binding</keyword>
<dbReference type="AlphaFoldDB" id="A0A4J2EXB7"/>
<keyword evidence="10" id="KW-0902">Two-component regulatory system</keyword>
<dbReference type="SMART" id="SM00091">
    <property type="entry name" value="PAS"/>
    <property type="match status" value="1"/>
</dbReference>
<gene>
    <name evidence="12" type="primary">dcuS</name>
    <name evidence="12" type="ORF">SAMEA2658751_00594</name>
</gene>
<dbReference type="GO" id="GO:0000155">
    <property type="term" value="F:phosphorelay sensor kinase activity"/>
    <property type="evidence" value="ECO:0007669"/>
    <property type="project" value="InterPro"/>
</dbReference>
<evidence type="ECO:0000256" key="2">
    <source>
        <dbReference type="ARBA" id="ARBA00022475"/>
    </source>
</evidence>
<proteinExistence type="predicted"/>
<evidence type="ECO:0000256" key="8">
    <source>
        <dbReference type="ARBA" id="ARBA00022840"/>
    </source>
</evidence>
<dbReference type="InterPro" id="IPR039506">
    <property type="entry name" value="SPOB_a"/>
</dbReference>
<dbReference type="EC" id="2.7.13.3" evidence="12"/>
<dbReference type="RefSeq" id="WP_000739915.1">
    <property type="nucleotide sequence ID" value="NZ_FWUS01000311.1"/>
</dbReference>
<organism evidence="12">
    <name type="scientific">Streptococcus pneumoniae</name>
    <dbReference type="NCBI Taxonomy" id="1313"/>
    <lineage>
        <taxon>Bacteria</taxon>
        <taxon>Bacillati</taxon>
        <taxon>Bacillota</taxon>
        <taxon>Bacilli</taxon>
        <taxon>Lactobacillales</taxon>
        <taxon>Streptococcaceae</taxon>
        <taxon>Streptococcus</taxon>
    </lineage>
</organism>
<evidence type="ECO:0000256" key="10">
    <source>
        <dbReference type="ARBA" id="ARBA00023012"/>
    </source>
</evidence>
<dbReference type="Pfam" id="PF14689">
    <property type="entry name" value="SPOB_a"/>
    <property type="match status" value="1"/>
</dbReference>
<keyword evidence="2" id="KW-1003">Cell membrane</keyword>
<dbReference type="Gene3D" id="1.10.287.130">
    <property type="match status" value="1"/>
</dbReference>
<dbReference type="SUPFAM" id="SSF55890">
    <property type="entry name" value="Sporulation response regulatory protein Spo0B"/>
    <property type="match status" value="1"/>
</dbReference>
<evidence type="ECO:0000256" key="11">
    <source>
        <dbReference type="ARBA" id="ARBA00023136"/>
    </source>
</evidence>
<dbReference type="InterPro" id="IPR000014">
    <property type="entry name" value="PAS"/>
</dbReference>
<dbReference type="Gene3D" id="3.30.450.20">
    <property type="entry name" value="PAS domain"/>
    <property type="match status" value="2"/>
</dbReference>
<evidence type="ECO:0000256" key="1">
    <source>
        <dbReference type="ARBA" id="ARBA00004651"/>
    </source>
</evidence>
<keyword evidence="5" id="KW-0812">Transmembrane</keyword>
<dbReference type="SUPFAM" id="SSF103190">
    <property type="entry name" value="Sensory domain-like"/>
    <property type="match status" value="1"/>
</dbReference>
<accession>A0A4J2EXB7</accession>
<dbReference type="InterPro" id="IPR033463">
    <property type="entry name" value="sCache_3"/>
</dbReference>
<evidence type="ECO:0000256" key="9">
    <source>
        <dbReference type="ARBA" id="ARBA00022989"/>
    </source>
</evidence>
<dbReference type="GO" id="GO:0005524">
    <property type="term" value="F:ATP binding"/>
    <property type="evidence" value="ECO:0007669"/>
    <property type="project" value="UniProtKB-KW"/>
</dbReference>
<keyword evidence="7 12" id="KW-0418">Kinase</keyword>
<keyword evidence="4 12" id="KW-0808">Transferase</keyword>
<dbReference type="SUPFAM" id="SSF55785">
    <property type="entry name" value="PYP-like sensor domain (PAS domain)"/>
    <property type="match status" value="1"/>
</dbReference>
<evidence type="ECO:0000313" key="12">
    <source>
        <dbReference type="EMBL" id="VNQ72828.1"/>
    </source>
</evidence>
<keyword evidence="9" id="KW-1133">Transmembrane helix</keyword>
<evidence type="ECO:0000256" key="5">
    <source>
        <dbReference type="ARBA" id="ARBA00022692"/>
    </source>
</evidence>
<evidence type="ECO:0000256" key="6">
    <source>
        <dbReference type="ARBA" id="ARBA00022741"/>
    </source>
</evidence>
<dbReference type="GO" id="GO:0005886">
    <property type="term" value="C:plasma membrane"/>
    <property type="evidence" value="ECO:0007669"/>
    <property type="project" value="UniProtKB-SubCell"/>
</dbReference>
<dbReference type="InterPro" id="IPR029151">
    <property type="entry name" value="Sensor-like_sf"/>
</dbReference>
<evidence type="ECO:0000256" key="7">
    <source>
        <dbReference type="ARBA" id="ARBA00022777"/>
    </source>
</evidence>
<dbReference type="InterPro" id="IPR035965">
    <property type="entry name" value="PAS-like_dom_sf"/>
</dbReference>
<keyword evidence="6" id="KW-0547">Nucleotide-binding</keyword>
<dbReference type="InterPro" id="IPR016120">
    <property type="entry name" value="Sig_transdc_His_kin_SpoOB"/>
</dbReference>
<name>A0A4J2EXB7_STREE</name>
<dbReference type="EMBL" id="CAATIP010000004">
    <property type="protein sequence ID" value="VNQ72828.1"/>
    <property type="molecule type" value="Genomic_DNA"/>
</dbReference>
<protein>
    <submittedName>
        <fullName evidence="12">Sensor histidine kinase</fullName>
        <ecNumber evidence="12">2.7.13.3</ecNumber>
    </submittedName>
</protein>
<sequence>MKKNLSLWAFLSLFLIGVLTLILSIFYYETTHESYQIIRTQEERFLKTAGRMIAKNQQIIAMLKQGESDQQVQDYTLALAEDSHLDYIVVMDLSGTRLTHPNPSKIGESFQGGDEKAVLNGQEILSVAEGSLGESLRYIVPVYDGKQQIGAVAVGLKLTTLSDISQQNIQQYTRALVISILLSLLVTSSISYFLKKRLHNLEPNEIFQNLEERNAMLEQTHAAVFVLDQQHYIQRHNPAAVRLLGAYSNNKELIGERLDDLLPMLNEKHFATQNEQIVSFRNQDYLLSISPIVVQNQNRGFVVFIRNATETLLQMEQLTYTTTYASALQAQTHSFMNQLHVIYGLVDIAYYDELKVYLNELLEPRNEFLTSLSMLIKDPQLASFLIGEKEKFSEKHTQLQFEIRGEVGLPQIADQLHHYIFIHRYINTSLLHFTLPETIQIQLSYQDKLLQTEYRFSAPTFLSDNFLASLQEPYFQQLLADADGEYEFNTQEDTIVISTRITY</sequence>
<comment type="subcellular location">
    <subcellularLocation>
        <location evidence="1">Cell membrane</location>
        <topology evidence="1">Multi-pass membrane protein</topology>
    </subcellularLocation>
</comment>
<evidence type="ECO:0000256" key="4">
    <source>
        <dbReference type="ARBA" id="ARBA00022679"/>
    </source>
</evidence>
<evidence type="ECO:0000256" key="3">
    <source>
        <dbReference type="ARBA" id="ARBA00022553"/>
    </source>
</evidence>